<proteinExistence type="predicted"/>
<evidence type="ECO:0000313" key="2">
    <source>
        <dbReference type="EMBL" id="RFM28698.1"/>
    </source>
</evidence>
<evidence type="ECO:0000313" key="3">
    <source>
        <dbReference type="Proteomes" id="UP000261284"/>
    </source>
</evidence>
<keyword evidence="1" id="KW-0732">Signal</keyword>
<comment type="caution">
    <text evidence="2">The sequence shown here is derived from an EMBL/GenBank/DDBJ whole genome shotgun (WGS) entry which is preliminary data.</text>
</comment>
<protein>
    <recommendedName>
        <fullName evidence="4">DUF4595 domain-containing protein</fullName>
    </recommendedName>
</protein>
<evidence type="ECO:0000256" key="1">
    <source>
        <dbReference type="SAM" id="SignalP"/>
    </source>
</evidence>
<name>A0A3E1NLM6_9BACT</name>
<evidence type="ECO:0008006" key="4">
    <source>
        <dbReference type="Google" id="ProtNLM"/>
    </source>
</evidence>
<feature type="chain" id="PRO_5017705650" description="DUF4595 domain-containing protein" evidence="1">
    <location>
        <begin position="20"/>
        <end position="275"/>
    </location>
</feature>
<feature type="signal peptide" evidence="1">
    <location>
        <begin position="1"/>
        <end position="19"/>
    </location>
</feature>
<dbReference type="AlphaFoldDB" id="A0A3E1NLM6"/>
<dbReference type="OrthoDB" id="680586at2"/>
<dbReference type="EMBL" id="QTJU01000002">
    <property type="protein sequence ID" value="RFM28698.1"/>
    <property type="molecule type" value="Genomic_DNA"/>
</dbReference>
<dbReference type="Proteomes" id="UP000261284">
    <property type="component" value="Unassembled WGS sequence"/>
</dbReference>
<gene>
    <name evidence="2" type="ORF">DXN05_07885</name>
</gene>
<sequence>MKRFIMSLLLLASCLLVRAQYYYNDILAATQTNMQYRVLKANHIQKVSARSLENDNAVAAGFELNQQISRDAGKITTRTDYPSAGHSLTVSWYQDNHLVKTEDSSARVLTTTTYTYTPQYQVNTITIVTLDTFMHSQSSEIHRWEYRDNQPVRMLKIKDGNDTTVVEFIADEQGNVAEEHWNRKGHTIETYYYYYNNNHQLTDIVRYNARVKKLLPDYLFQYDTAGRISQMTQISMGNTNYMIWYYLFDDTGLKQQELCYNKKKELIGKIEYSYK</sequence>
<keyword evidence="3" id="KW-1185">Reference proteome</keyword>
<dbReference type="RefSeq" id="WP_116846687.1">
    <property type="nucleotide sequence ID" value="NZ_QTJU01000002.1"/>
</dbReference>
<reference evidence="2 3" key="1">
    <citation type="submission" date="2018-08" db="EMBL/GenBank/DDBJ databases">
        <title>Chitinophagaceae sp. K23C18032701, a novel bacterium isolated from forest soil.</title>
        <authorList>
            <person name="Wang C."/>
        </authorList>
    </citation>
    <scope>NUCLEOTIDE SEQUENCE [LARGE SCALE GENOMIC DNA]</scope>
    <source>
        <strain evidence="2 3">K23C18032701</strain>
    </source>
</reference>
<dbReference type="Gene3D" id="3.90.930.1">
    <property type="match status" value="1"/>
</dbReference>
<organism evidence="2 3">
    <name type="scientific">Deminuibacter soli</name>
    <dbReference type="NCBI Taxonomy" id="2291815"/>
    <lineage>
        <taxon>Bacteria</taxon>
        <taxon>Pseudomonadati</taxon>
        <taxon>Bacteroidota</taxon>
        <taxon>Chitinophagia</taxon>
        <taxon>Chitinophagales</taxon>
        <taxon>Chitinophagaceae</taxon>
        <taxon>Deminuibacter</taxon>
    </lineage>
</organism>
<accession>A0A3E1NLM6</accession>